<organism evidence="1 2">
    <name type="scientific">Novipirellula galeiformis</name>
    <dbReference type="NCBI Taxonomy" id="2528004"/>
    <lineage>
        <taxon>Bacteria</taxon>
        <taxon>Pseudomonadati</taxon>
        <taxon>Planctomycetota</taxon>
        <taxon>Planctomycetia</taxon>
        <taxon>Pirellulales</taxon>
        <taxon>Pirellulaceae</taxon>
        <taxon>Novipirellula</taxon>
    </lineage>
</organism>
<dbReference type="AlphaFoldDB" id="A0A5C6CPH4"/>
<sequence length="102" mass="11267">MRNVSIIAVVTRFFASNEVRVIRNAVSTTVASCLHRWQTRMHLGMPCYTGSRSWPTGSPLLLSDLSDRDLLRLRLKRGLKTGNPSGYQSMAAADYPAGIGRS</sequence>
<dbReference type="EMBL" id="SJPT01000001">
    <property type="protein sequence ID" value="TWU26883.1"/>
    <property type="molecule type" value="Genomic_DNA"/>
</dbReference>
<reference evidence="1 2" key="1">
    <citation type="submission" date="2019-02" db="EMBL/GenBank/DDBJ databases">
        <title>Deep-cultivation of Planctomycetes and their phenomic and genomic characterization uncovers novel biology.</title>
        <authorList>
            <person name="Wiegand S."/>
            <person name="Jogler M."/>
            <person name="Boedeker C."/>
            <person name="Pinto D."/>
            <person name="Vollmers J."/>
            <person name="Rivas-Marin E."/>
            <person name="Kohn T."/>
            <person name="Peeters S.H."/>
            <person name="Heuer A."/>
            <person name="Rast P."/>
            <person name="Oberbeckmann S."/>
            <person name="Bunk B."/>
            <person name="Jeske O."/>
            <person name="Meyerdierks A."/>
            <person name="Storesund J.E."/>
            <person name="Kallscheuer N."/>
            <person name="Luecker S."/>
            <person name="Lage O.M."/>
            <person name="Pohl T."/>
            <person name="Merkel B.J."/>
            <person name="Hornburger P."/>
            <person name="Mueller R.-W."/>
            <person name="Bruemmer F."/>
            <person name="Labrenz M."/>
            <person name="Spormann A.M."/>
            <person name="Op Den Camp H."/>
            <person name="Overmann J."/>
            <person name="Amann R."/>
            <person name="Jetten M.S.M."/>
            <person name="Mascher T."/>
            <person name="Medema M.H."/>
            <person name="Devos D.P."/>
            <person name="Kaster A.-K."/>
            <person name="Ovreas L."/>
            <person name="Rohde M."/>
            <person name="Galperin M.Y."/>
            <person name="Jogler C."/>
        </authorList>
    </citation>
    <scope>NUCLEOTIDE SEQUENCE [LARGE SCALE GENOMIC DNA]</scope>
    <source>
        <strain evidence="1 2">Pla52o</strain>
    </source>
</reference>
<accession>A0A5C6CPH4</accession>
<protein>
    <submittedName>
        <fullName evidence="1">Uncharacterized protein</fullName>
    </submittedName>
</protein>
<keyword evidence="2" id="KW-1185">Reference proteome</keyword>
<gene>
    <name evidence="1" type="ORF">Pla52o_07380</name>
</gene>
<comment type="caution">
    <text evidence="1">The sequence shown here is derived from an EMBL/GenBank/DDBJ whole genome shotgun (WGS) entry which is preliminary data.</text>
</comment>
<evidence type="ECO:0000313" key="2">
    <source>
        <dbReference type="Proteomes" id="UP000316304"/>
    </source>
</evidence>
<proteinExistence type="predicted"/>
<dbReference type="RefSeq" id="WP_146593153.1">
    <property type="nucleotide sequence ID" value="NZ_SJPT01000001.1"/>
</dbReference>
<dbReference type="Proteomes" id="UP000316304">
    <property type="component" value="Unassembled WGS sequence"/>
</dbReference>
<name>A0A5C6CPH4_9BACT</name>
<evidence type="ECO:0000313" key="1">
    <source>
        <dbReference type="EMBL" id="TWU26883.1"/>
    </source>
</evidence>